<name>A0A498R3S7_9FIRM</name>
<keyword evidence="5" id="KW-1185">Reference proteome</keyword>
<organism evidence="4 5">
    <name type="scientific">Lucifera butyrica</name>
    <dbReference type="NCBI Taxonomy" id="1351585"/>
    <lineage>
        <taxon>Bacteria</taxon>
        <taxon>Bacillati</taxon>
        <taxon>Bacillota</taxon>
        <taxon>Negativicutes</taxon>
        <taxon>Veillonellales</taxon>
        <taxon>Veillonellaceae</taxon>
        <taxon>Lucifera</taxon>
    </lineage>
</organism>
<dbReference type="RefSeq" id="WP_122627032.1">
    <property type="nucleotide sequence ID" value="NZ_UPPP01000061.1"/>
</dbReference>
<evidence type="ECO:0000259" key="3">
    <source>
        <dbReference type="Pfam" id="PF03968"/>
    </source>
</evidence>
<dbReference type="Pfam" id="PF03968">
    <property type="entry name" value="LptD_N"/>
    <property type="match status" value="1"/>
</dbReference>
<protein>
    <recommendedName>
        <fullName evidence="3">Organic solvent tolerance-like N-terminal domain-containing protein</fullName>
    </recommendedName>
</protein>
<dbReference type="InterPro" id="IPR050218">
    <property type="entry name" value="LptD"/>
</dbReference>
<dbReference type="Proteomes" id="UP000277811">
    <property type="component" value="Unassembled WGS sequence"/>
</dbReference>
<keyword evidence="2" id="KW-0732">Signal</keyword>
<gene>
    <name evidence="4" type="ORF">LUCI_1286</name>
</gene>
<keyword evidence="1" id="KW-0472">Membrane</keyword>
<accession>A0A498R3S7</accession>
<dbReference type="InterPro" id="IPR005653">
    <property type="entry name" value="OstA-like_N"/>
</dbReference>
<evidence type="ECO:0000313" key="5">
    <source>
        <dbReference type="Proteomes" id="UP000277811"/>
    </source>
</evidence>
<feature type="chain" id="PRO_5019841079" description="Organic solvent tolerance-like N-terminal domain-containing protein" evidence="2">
    <location>
        <begin position="23"/>
        <end position="158"/>
    </location>
</feature>
<dbReference type="PANTHER" id="PTHR30189:SF1">
    <property type="entry name" value="LPS-ASSEMBLY PROTEIN LPTD"/>
    <property type="match status" value="1"/>
</dbReference>
<dbReference type="GO" id="GO:1990351">
    <property type="term" value="C:transporter complex"/>
    <property type="evidence" value="ECO:0007669"/>
    <property type="project" value="TreeGrafter"/>
</dbReference>
<dbReference type="PANTHER" id="PTHR30189">
    <property type="entry name" value="LPS-ASSEMBLY PROTEIN"/>
    <property type="match status" value="1"/>
</dbReference>
<feature type="domain" description="Organic solvent tolerance-like N-terminal" evidence="3">
    <location>
        <begin position="73"/>
        <end position="155"/>
    </location>
</feature>
<keyword evidence="1" id="KW-0998">Cell outer membrane</keyword>
<evidence type="ECO:0000256" key="2">
    <source>
        <dbReference type="SAM" id="SignalP"/>
    </source>
</evidence>
<dbReference type="Gene3D" id="2.60.450.10">
    <property type="entry name" value="Lipopolysaccharide (LPS) transport protein A like domain"/>
    <property type="match status" value="1"/>
</dbReference>
<dbReference type="AlphaFoldDB" id="A0A498R3S7"/>
<evidence type="ECO:0000313" key="4">
    <source>
        <dbReference type="EMBL" id="VBB06071.1"/>
    </source>
</evidence>
<dbReference type="GO" id="GO:0009279">
    <property type="term" value="C:cell outer membrane"/>
    <property type="evidence" value="ECO:0007669"/>
    <property type="project" value="TreeGrafter"/>
</dbReference>
<dbReference type="EMBL" id="UPPP01000061">
    <property type="protein sequence ID" value="VBB06071.1"/>
    <property type="molecule type" value="Genomic_DNA"/>
</dbReference>
<proteinExistence type="predicted"/>
<evidence type="ECO:0000256" key="1">
    <source>
        <dbReference type="ARBA" id="ARBA00023237"/>
    </source>
</evidence>
<dbReference type="OrthoDB" id="1664915at2"/>
<reference evidence="4 5" key="1">
    <citation type="submission" date="2018-06" db="EMBL/GenBank/DDBJ databases">
        <authorList>
            <person name="Strepis N."/>
        </authorList>
    </citation>
    <scope>NUCLEOTIDE SEQUENCE [LARGE SCALE GENOMIC DNA]</scope>
    <source>
        <strain evidence="4">LUCI</strain>
    </source>
</reference>
<sequence>MKRRIFLLVIFLLVLLTTTGFAAKPVIRADNTYFDINTGLYVLNGNVYIQVNNRIITAGQAKVNVAGLEVWGSGGVTVTQDDINFTGDSVYVYGAQDQAKIDGGVKLTRTGLTITADQVDFNWQNKIAVFSGHVQVSQNGNAYSADSVNYNVATNTIL</sequence>
<feature type="signal peptide" evidence="2">
    <location>
        <begin position="1"/>
        <end position="22"/>
    </location>
</feature>